<dbReference type="SUPFAM" id="SSF48403">
    <property type="entry name" value="Ankyrin repeat"/>
    <property type="match status" value="1"/>
</dbReference>
<dbReference type="SMART" id="SM00248">
    <property type="entry name" value="ANK"/>
    <property type="match status" value="1"/>
</dbReference>
<dbReference type="Proteomes" id="UP000605970">
    <property type="component" value="Unassembled WGS sequence"/>
</dbReference>
<reference evidence="4" key="1">
    <citation type="journal article" date="2020" name="Ecol. Evol.">
        <title>Genome structure and content of the rice root-knot nematode (Meloidogyne graminicola).</title>
        <authorList>
            <person name="Phan N.T."/>
            <person name="Danchin E.G.J."/>
            <person name="Klopp C."/>
            <person name="Perfus-Barbeoch L."/>
            <person name="Kozlowski D.K."/>
            <person name="Koutsovoulos G.D."/>
            <person name="Lopez-Roques C."/>
            <person name="Bouchez O."/>
            <person name="Zahm M."/>
            <person name="Besnard G."/>
            <person name="Bellafiore S."/>
        </authorList>
    </citation>
    <scope>NUCLEOTIDE SEQUENCE</scope>
    <source>
        <strain evidence="4">VN-18</strain>
    </source>
</reference>
<evidence type="ECO:0000256" key="3">
    <source>
        <dbReference type="PROSITE-ProRule" id="PRU00023"/>
    </source>
</evidence>
<keyword evidence="1" id="KW-0677">Repeat</keyword>
<gene>
    <name evidence="4" type="ORF">Mgra_00000828</name>
</gene>
<protein>
    <submittedName>
        <fullName evidence="4">ANK_REP_REGION domain-containing protein</fullName>
    </submittedName>
</protein>
<comment type="caution">
    <text evidence="4">The sequence shown here is derived from an EMBL/GenBank/DDBJ whole genome shotgun (WGS) entry which is preliminary data.</text>
</comment>
<dbReference type="OrthoDB" id="19014at2759"/>
<dbReference type="AlphaFoldDB" id="A0A8T0A262"/>
<dbReference type="Gene3D" id="1.25.40.20">
    <property type="entry name" value="Ankyrin repeat-containing domain"/>
    <property type="match status" value="1"/>
</dbReference>
<evidence type="ECO:0000313" key="5">
    <source>
        <dbReference type="Proteomes" id="UP000605970"/>
    </source>
</evidence>
<accession>A0A8T0A262</accession>
<dbReference type="PANTHER" id="PTHR24166">
    <property type="entry name" value="ROLLING PEBBLES, ISOFORM B"/>
    <property type="match status" value="1"/>
</dbReference>
<feature type="repeat" description="ANK" evidence="3">
    <location>
        <begin position="64"/>
        <end position="96"/>
    </location>
</feature>
<dbReference type="PROSITE" id="PS50297">
    <property type="entry name" value="ANK_REP_REGION"/>
    <property type="match status" value="1"/>
</dbReference>
<dbReference type="EMBL" id="JABEBT010000003">
    <property type="protein sequence ID" value="KAF7639907.1"/>
    <property type="molecule type" value="Genomic_DNA"/>
</dbReference>
<name>A0A8T0A262_9BILA</name>
<keyword evidence="5" id="KW-1185">Reference proteome</keyword>
<dbReference type="PROSITE" id="PS50088">
    <property type="entry name" value="ANK_REPEAT"/>
    <property type="match status" value="1"/>
</dbReference>
<dbReference type="Pfam" id="PF12796">
    <property type="entry name" value="Ank_2"/>
    <property type="match status" value="1"/>
</dbReference>
<dbReference type="PANTHER" id="PTHR24166:SF48">
    <property type="entry name" value="PROTEIN VAPYRIN"/>
    <property type="match status" value="1"/>
</dbReference>
<sequence>MSQLLNKLSKFHKNKSSENTFIDKFLAMPFKPQTLVDNRLDIHFAASLGAYGINPSLVNATDRRGWTPLMYAAQAGDVEVCKLLLMNGALVECKNTEGENAKDLASDWGHAYVVNLLNQKNISA</sequence>
<proteinExistence type="predicted"/>
<dbReference type="InterPro" id="IPR002110">
    <property type="entry name" value="Ankyrin_rpt"/>
</dbReference>
<keyword evidence="2 3" id="KW-0040">ANK repeat</keyword>
<dbReference type="InterPro" id="IPR050889">
    <property type="entry name" value="Dendritic_Spine_Reg/Scaffold"/>
</dbReference>
<evidence type="ECO:0000313" key="4">
    <source>
        <dbReference type="EMBL" id="KAF7639907.1"/>
    </source>
</evidence>
<evidence type="ECO:0000256" key="2">
    <source>
        <dbReference type="ARBA" id="ARBA00023043"/>
    </source>
</evidence>
<dbReference type="InterPro" id="IPR036770">
    <property type="entry name" value="Ankyrin_rpt-contain_sf"/>
</dbReference>
<evidence type="ECO:0000256" key="1">
    <source>
        <dbReference type="ARBA" id="ARBA00022737"/>
    </source>
</evidence>
<organism evidence="4 5">
    <name type="scientific">Meloidogyne graminicola</name>
    <dbReference type="NCBI Taxonomy" id="189291"/>
    <lineage>
        <taxon>Eukaryota</taxon>
        <taxon>Metazoa</taxon>
        <taxon>Ecdysozoa</taxon>
        <taxon>Nematoda</taxon>
        <taxon>Chromadorea</taxon>
        <taxon>Rhabditida</taxon>
        <taxon>Tylenchina</taxon>
        <taxon>Tylenchomorpha</taxon>
        <taxon>Tylenchoidea</taxon>
        <taxon>Meloidogynidae</taxon>
        <taxon>Meloidogyninae</taxon>
        <taxon>Meloidogyne</taxon>
    </lineage>
</organism>